<protein>
    <submittedName>
        <fullName evidence="1">Cell division protein FtsQ</fullName>
    </submittedName>
</protein>
<accession>A0A327RLI0</accession>
<dbReference type="Proteomes" id="UP000248703">
    <property type="component" value="Unassembled WGS sequence"/>
</dbReference>
<dbReference type="EMBL" id="QLLO01000005">
    <property type="protein sequence ID" value="RAJ14587.1"/>
    <property type="molecule type" value="Genomic_DNA"/>
</dbReference>
<evidence type="ECO:0000313" key="2">
    <source>
        <dbReference type="Proteomes" id="UP000248703"/>
    </source>
</evidence>
<dbReference type="AlphaFoldDB" id="A0A327RLI0"/>
<keyword evidence="2" id="KW-1185">Reference proteome</keyword>
<reference evidence="1 2" key="1">
    <citation type="submission" date="2018-06" db="EMBL/GenBank/DDBJ databases">
        <title>Genomic Encyclopedia of Archaeal and Bacterial Type Strains, Phase II (KMG-II): from individual species to whole genera.</title>
        <authorList>
            <person name="Goeker M."/>
        </authorList>
    </citation>
    <scope>NUCLEOTIDE SEQUENCE [LARGE SCALE GENOMIC DNA]</scope>
    <source>
        <strain evidence="1 2">DSM 24464</strain>
    </source>
</reference>
<gene>
    <name evidence="1" type="ORF">LY08_01766</name>
</gene>
<keyword evidence="1" id="KW-0132">Cell division</keyword>
<name>A0A327RLI0_9FLAO</name>
<comment type="caution">
    <text evidence="1">The sequence shown here is derived from an EMBL/GenBank/DDBJ whole genome shotgun (WGS) entry which is preliminary data.</text>
</comment>
<dbReference type="GO" id="GO:0051301">
    <property type="term" value="P:cell division"/>
    <property type="evidence" value="ECO:0007669"/>
    <property type="project" value="UniProtKB-KW"/>
</dbReference>
<evidence type="ECO:0000313" key="1">
    <source>
        <dbReference type="EMBL" id="RAJ14587.1"/>
    </source>
</evidence>
<dbReference type="RefSeq" id="WP_111660074.1">
    <property type="nucleotide sequence ID" value="NZ_QLLO01000005.1"/>
</dbReference>
<keyword evidence="1" id="KW-0131">Cell cycle</keyword>
<proteinExistence type="predicted"/>
<dbReference type="OrthoDB" id="1466667at2"/>
<organism evidence="1 2">
    <name type="scientific">Olleya aquimaris</name>
    <dbReference type="NCBI Taxonomy" id="639310"/>
    <lineage>
        <taxon>Bacteria</taxon>
        <taxon>Pseudomonadati</taxon>
        <taxon>Bacteroidota</taxon>
        <taxon>Flavobacteriia</taxon>
        <taxon>Flavobacteriales</taxon>
        <taxon>Flavobacteriaceae</taxon>
    </lineage>
</organism>
<sequence>MKVNWNNIKLLFLLGLVVFLYAFSSARNNKRTISKPHVEFLGNNNLFMTQEDVSKLLIQNQQYVTNEPKEILDLNLLETTLNANPIVEFADVYVSVTGHLTAKVKQKTPIARVVTDVSYYIDSNGGYMPLSKNYTERVPIVTGFVNKKNLEKAQKIAVKIQEDEFLKKHVVRIHQNKNGTMDLKLRQCDFVVKLGDLKQLDKKINNLKAFYLKATKDKTLNNYSKVNLQFGNQVVCTKA</sequence>